<comment type="caution">
    <text evidence="2">The sequence shown here is derived from an EMBL/GenBank/DDBJ whole genome shotgun (WGS) entry which is preliminary data.</text>
</comment>
<dbReference type="AlphaFoldDB" id="A0A437QG49"/>
<evidence type="ECO:0000256" key="1">
    <source>
        <dbReference type="SAM" id="MobiDB-lite"/>
    </source>
</evidence>
<feature type="region of interest" description="Disordered" evidence="1">
    <location>
        <begin position="226"/>
        <end position="249"/>
    </location>
</feature>
<keyword evidence="3" id="KW-1185">Reference proteome</keyword>
<feature type="compositionally biased region" description="Gly residues" evidence="1">
    <location>
        <begin position="232"/>
        <end position="249"/>
    </location>
</feature>
<organism evidence="2 3">
    <name type="scientific">Rheinheimera riviphila</name>
    <dbReference type="NCBI Taxonomy" id="1834037"/>
    <lineage>
        <taxon>Bacteria</taxon>
        <taxon>Pseudomonadati</taxon>
        <taxon>Pseudomonadota</taxon>
        <taxon>Gammaproteobacteria</taxon>
        <taxon>Chromatiales</taxon>
        <taxon>Chromatiaceae</taxon>
        <taxon>Rheinheimera</taxon>
    </lineage>
</organism>
<gene>
    <name evidence="2" type="ORF">EOE67_16050</name>
</gene>
<sequence length="273" mass="28853">MSVEAEVTRLLKVAAEARNHLKQGISQIPAELIQQLGVYAVAAPSGLSAQAQSADQCSQNPHVRAIRDALDSSGRLNTLQIAANNSLIHKRTETVSWFKNKDGLSVFSLDAVSFGLTSPSSQFGSVSASGTFKVNSESNVQYITRTYYPNQNHDSVTAGLTSTSATFSKVVDKIDYGSGIPVASVEDNATVIEGVALRFIINTKASTPLSVSKCVHEELKKLVDIRPSTTAPGGGYGEPGEPGTGGNHGGLPVQCTWDVYSNGVWSGSYQSDC</sequence>
<dbReference type="Proteomes" id="UP000283077">
    <property type="component" value="Unassembled WGS sequence"/>
</dbReference>
<proteinExistence type="predicted"/>
<dbReference type="RefSeq" id="WP_127700356.1">
    <property type="nucleotide sequence ID" value="NZ_SACS01000020.1"/>
</dbReference>
<reference evidence="2 3" key="1">
    <citation type="submission" date="2019-01" db="EMBL/GenBank/DDBJ databases">
        <authorList>
            <person name="Chen W.-M."/>
        </authorList>
    </citation>
    <scope>NUCLEOTIDE SEQUENCE [LARGE SCALE GENOMIC DNA]</scope>
    <source>
        <strain evidence="2 3">KYPC3</strain>
    </source>
</reference>
<evidence type="ECO:0000313" key="3">
    <source>
        <dbReference type="Proteomes" id="UP000283077"/>
    </source>
</evidence>
<dbReference type="EMBL" id="SACS01000020">
    <property type="protein sequence ID" value="RVU33528.1"/>
    <property type="molecule type" value="Genomic_DNA"/>
</dbReference>
<protein>
    <submittedName>
        <fullName evidence="2">Uncharacterized protein</fullName>
    </submittedName>
</protein>
<evidence type="ECO:0000313" key="2">
    <source>
        <dbReference type="EMBL" id="RVU33528.1"/>
    </source>
</evidence>
<name>A0A437QG49_9GAMM</name>
<accession>A0A437QG49</accession>